<organism evidence="3 4">
    <name type="scientific">Paenibacillus physcomitrellae</name>
    <dbReference type="NCBI Taxonomy" id="1619311"/>
    <lineage>
        <taxon>Bacteria</taxon>
        <taxon>Bacillati</taxon>
        <taxon>Bacillota</taxon>
        <taxon>Bacilli</taxon>
        <taxon>Bacillales</taxon>
        <taxon>Paenibacillaceae</taxon>
        <taxon>Paenibacillus</taxon>
    </lineage>
</organism>
<dbReference type="Gene3D" id="1.10.10.2520">
    <property type="entry name" value="Cell wall hydrolase SleB, domain 1"/>
    <property type="match status" value="1"/>
</dbReference>
<dbReference type="RefSeq" id="WP_229752539.1">
    <property type="nucleotide sequence ID" value="NZ_BMHF01000002.1"/>
</dbReference>
<name>A0ABQ1FTN4_9BACL</name>
<dbReference type="InterPro" id="IPR042047">
    <property type="entry name" value="SleB_dom1"/>
</dbReference>
<keyword evidence="1" id="KW-1133">Transmembrane helix</keyword>
<dbReference type="InterPro" id="IPR011105">
    <property type="entry name" value="Cell_wall_hydrolase_SleB"/>
</dbReference>
<feature type="transmembrane region" description="Helical" evidence="1">
    <location>
        <begin position="9"/>
        <end position="28"/>
    </location>
</feature>
<proteinExistence type="predicted"/>
<keyword evidence="1" id="KW-0812">Transmembrane</keyword>
<evidence type="ECO:0000256" key="1">
    <source>
        <dbReference type="SAM" id="Phobius"/>
    </source>
</evidence>
<feature type="domain" description="Cell wall hydrolase SleB" evidence="2">
    <location>
        <begin position="194"/>
        <end position="295"/>
    </location>
</feature>
<dbReference type="EMBL" id="BMHF01000002">
    <property type="protein sequence ID" value="GGA27447.1"/>
    <property type="molecule type" value="Genomic_DNA"/>
</dbReference>
<evidence type="ECO:0000313" key="3">
    <source>
        <dbReference type="EMBL" id="GGA27447.1"/>
    </source>
</evidence>
<comment type="caution">
    <text evidence="3">The sequence shown here is derived from an EMBL/GenBank/DDBJ whole genome shotgun (WGS) entry which is preliminary data.</text>
</comment>
<evidence type="ECO:0000313" key="4">
    <source>
        <dbReference type="Proteomes" id="UP000609323"/>
    </source>
</evidence>
<protein>
    <recommendedName>
        <fullName evidence="2">Cell wall hydrolase SleB domain-containing protein</fullName>
    </recommendedName>
</protein>
<sequence length="296" mass="32755">MEVIKQNRFIIMLISTIFICIGAFYVLWSLQQKGNLGARTEWSELSFTSSSLKPSTVSVEQKLKRLQDKGTPAFQPNPALVKFTSSYGSNDPGKPVSADQSVLSRANKQQAFGQKTVMTAALGAVSEAAETTVSKQASPEQTLQTSQLHSPVTLFFTRTKLLPEEQKAKATSTYTVTEEDLLLLEKIVMAEAEGEPYEGKVAVANVVLNRLRSANFPDTIHDVVYEKHQFSPVANGRLNRVKPNKDTVNAVADALDGRKEVSDDTYYFLSLKLATDLSVHHHQTKTKTIGNHTFYK</sequence>
<dbReference type="Pfam" id="PF07486">
    <property type="entry name" value="Hydrolase_2"/>
    <property type="match status" value="1"/>
</dbReference>
<dbReference type="Proteomes" id="UP000609323">
    <property type="component" value="Unassembled WGS sequence"/>
</dbReference>
<accession>A0ABQ1FTN4</accession>
<reference evidence="4" key="1">
    <citation type="journal article" date="2019" name="Int. J. Syst. Evol. Microbiol.">
        <title>The Global Catalogue of Microorganisms (GCM) 10K type strain sequencing project: providing services to taxonomists for standard genome sequencing and annotation.</title>
        <authorList>
            <consortium name="The Broad Institute Genomics Platform"/>
            <consortium name="The Broad Institute Genome Sequencing Center for Infectious Disease"/>
            <person name="Wu L."/>
            <person name="Ma J."/>
        </authorList>
    </citation>
    <scope>NUCLEOTIDE SEQUENCE [LARGE SCALE GENOMIC DNA]</scope>
    <source>
        <strain evidence="4">CGMCC 1.15044</strain>
    </source>
</reference>
<gene>
    <name evidence="3" type="ORF">GCM10010917_10420</name>
</gene>
<keyword evidence="4" id="KW-1185">Reference proteome</keyword>
<keyword evidence="1" id="KW-0472">Membrane</keyword>
<evidence type="ECO:0000259" key="2">
    <source>
        <dbReference type="Pfam" id="PF07486"/>
    </source>
</evidence>